<accession>A0A4U8THQ5</accession>
<dbReference type="OrthoDB" id="10006618at2"/>
<dbReference type="Proteomes" id="UP000029707">
    <property type="component" value="Unassembled WGS sequence"/>
</dbReference>
<keyword evidence="2" id="KW-1185">Reference proteome</keyword>
<dbReference type="RefSeq" id="WP_034362224.1">
    <property type="nucleotide sequence ID" value="NZ_CAMRWY010000017.1"/>
</dbReference>
<dbReference type="AlphaFoldDB" id="A0A4U8THQ5"/>
<organism evidence="1 2">
    <name type="scientific">Helicobacter japonicus</name>
    <dbReference type="NCBI Taxonomy" id="425400"/>
    <lineage>
        <taxon>Bacteria</taxon>
        <taxon>Pseudomonadati</taxon>
        <taxon>Campylobacterota</taxon>
        <taxon>Epsilonproteobacteria</taxon>
        <taxon>Campylobacterales</taxon>
        <taxon>Helicobacteraceae</taxon>
        <taxon>Helicobacter</taxon>
    </lineage>
</organism>
<evidence type="ECO:0000313" key="1">
    <source>
        <dbReference type="EMBL" id="TLD99756.1"/>
    </source>
</evidence>
<proteinExistence type="predicted"/>
<protein>
    <submittedName>
        <fullName evidence="1">Uncharacterized protein</fullName>
    </submittedName>
</protein>
<comment type="caution">
    <text evidence="1">The sequence shown here is derived from an EMBL/GenBank/DDBJ whole genome shotgun (WGS) entry which is preliminary data.</text>
</comment>
<name>A0A4U8THQ5_9HELI</name>
<gene>
    <name evidence="1" type="ORF">LS65_009200</name>
</gene>
<reference evidence="1 2" key="1">
    <citation type="journal article" date="2014" name="Genome Announc.">
        <title>Draft genome sequences of eight enterohepatic helicobacter species isolated from both laboratory and wild rodents.</title>
        <authorList>
            <person name="Sheh A."/>
            <person name="Shen Z."/>
            <person name="Fox J.G."/>
        </authorList>
    </citation>
    <scope>NUCLEOTIDE SEQUENCE [LARGE SCALE GENOMIC DNA]</scope>
    <source>
        <strain evidence="1 2">MIT 01-6451</strain>
    </source>
</reference>
<evidence type="ECO:0000313" key="2">
    <source>
        <dbReference type="Proteomes" id="UP000029707"/>
    </source>
</evidence>
<dbReference type="STRING" id="425400.LS65_05525"/>
<dbReference type="EMBL" id="JRMQ02000018">
    <property type="protein sequence ID" value="TLD99756.1"/>
    <property type="molecule type" value="Genomic_DNA"/>
</dbReference>
<sequence>MKLYQNNKMVATLEKTNVCFGEYKKTKKIKMLGIWELKDDRGNLIDNLILDFEVKAFNAKMLRNICKKFKRKLALSDEEVEIIADNQEELEQQRIVLDIKG</sequence>